<evidence type="ECO:0000259" key="6">
    <source>
        <dbReference type="PROSITE" id="PS50822"/>
    </source>
</evidence>
<dbReference type="InterPro" id="IPR036397">
    <property type="entry name" value="RNaseH_sf"/>
</dbReference>
<dbReference type="SUPFAM" id="SSF101690">
    <property type="entry name" value="PAZ domain"/>
    <property type="match status" value="1"/>
</dbReference>
<dbReference type="Pfam" id="PF16488">
    <property type="entry name" value="ArgoL2"/>
    <property type="match status" value="1"/>
</dbReference>
<dbReference type="Pfam" id="PF16486">
    <property type="entry name" value="ArgoN"/>
    <property type="match status" value="1"/>
</dbReference>
<dbReference type="Pfam" id="PF05687">
    <property type="entry name" value="BES1_N"/>
    <property type="match status" value="1"/>
</dbReference>
<dbReference type="SUPFAM" id="SSF53098">
    <property type="entry name" value="Ribonuclease H-like"/>
    <property type="match status" value="1"/>
</dbReference>
<evidence type="ECO:0000256" key="2">
    <source>
        <dbReference type="ARBA" id="ARBA00023158"/>
    </source>
</evidence>
<dbReference type="InterPro" id="IPR003100">
    <property type="entry name" value="PAZ_dom"/>
</dbReference>
<name>A0AAV8QK30_ENSVE</name>
<dbReference type="EMBL" id="JAQQAF010000007">
    <property type="protein sequence ID" value="KAJ8471368.1"/>
    <property type="molecule type" value="Genomic_DNA"/>
</dbReference>
<dbReference type="CDD" id="cd02846">
    <property type="entry name" value="PAZ_argonaute_like"/>
    <property type="match status" value="1"/>
</dbReference>
<keyword evidence="4" id="KW-0472">Membrane</keyword>
<dbReference type="FunFam" id="2.170.260.10:FF:000001">
    <property type="entry name" value="Protein argonaute-2"/>
    <property type="match status" value="1"/>
</dbReference>
<evidence type="ECO:0000313" key="7">
    <source>
        <dbReference type="EMBL" id="KAJ8471368.1"/>
    </source>
</evidence>
<sequence length="923" mass="104935">MRVAKKSGCIKTTTGPWTVRRRRRDGVVKTSDRWPTPRERENNRLREQRRRRVAARIYAGLRAHGNYQLPKHADQNDVLKALCEEAGWHVEEDGTIYRKSRQSAAVSIGRRTLNCMNQQKLHSGCPLPEVKKNMERRRGRRKGKTDVDPATEIETGLSVSPPVSNKGIFFCRRPRFGQVGSRCIVKANHFPAELTNKDLIQYDVSVTPEVSSRSMNRAIMSELVRMYREIELGMKLPAYDGRKGLYTAGVKEYGVAIKFVARADIYHLQQLIAGRQTDAPQEALQDLDIVLRELYTSVGRSFYSLDIRKPQWLGDGLQSWCGFYQSIRPTQMGLSLNIDMSSTAFMEPLPVMEFAAQILGKDVQNSSFLLNLKSLDVNLQENIKKALRGVKVEVTHRENVRRKYQISGLTSRPTRELIFPVDEKMNMKSVVEYFKEMYGFTIQHSHLPCLQVGNQKKANYFTMEACKIVEGQRYTKRLKDKQITSLLKLTCQRPREQEKDILQTVIQNEYEQDPYANEFGINIGSNLTSEEARVLPAPWLKHHDTGKEKQCLPLVGQWNMMNKKVINGCTVNHWACINFSRGVQENAAFGFRQELAQMCQISGMKFNCGPVIPAYSAKPEQMEKAIKHVYSAALNKLKGKELELLIAILPDNNGSLYCDLKRICETDLGLISQCCLTKHVFKTSKQYLVNVSLKINVKMGGRNTVLLDAISWRIPLVSDIPTIIFGADVTHPETGEDSSPSIAAVVDSQDWPEVTKYAGLVCAQAHRQELIQDLFKTWNDPQQGTVTGGMIRELLISFRKATGQKPLRIIFYRDGLLRHDYLVLWLILRFVILLNLTSISAVILGSRVRVVQRITMNLCVCRYARCTRSVSVDPPAYYAHLAAFRARFYVDRNISENSPAPSMGSVKPLPALKEKVKQVMSYC</sequence>
<dbReference type="InterPro" id="IPR032474">
    <property type="entry name" value="Argonaute_N"/>
</dbReference>
<dbReference type="PROSITE" id="PS50821">
    <property type="entry name" value="PAZ"/>
    <property type="match status" value="1"/>
</dbReference>
<evidence type="ECO:0000259" key="5">
    <source>
        <dbReference type="PROSITE" id="PS50821"/>
    </source>
</evidence>
<feature type="domain" description="Piwi" evidence="6">
    <location>
        <begin position="644"/>
        <end position="815"/>
    </location>
</feature>
<dbReference type="PANTHER" id="PTHR22891">
    <property type="entry name" value="EUKARYOTIC TRANSLATION INITIATION FACTOR 2C"/>
    <property type="match status" value="1"/>
</dbReference>
<dbReference type="PROSITE" id="PS50822">
    <property type="entry name" value="PIWI"/>
    <property type="match status" value="1"/>
</dbReference>
<comment type="caution">
    <text evidence="7">The sequence shown here is derived from an EMBL/GenBank/DDBJ whole genome shotgun (WGS) entry which is preliminary data.</text>
</comment>
<comment type="similarity">
    <text evidence="1">Belongs to the argonaute family. Ago subfamily.</text>
</comment>
<dbReference type="InterPro" id="IPR032472">
    <property type="entry name" value="ArgoL2"/>
</dbReference>
<dbReference type="FunFam" id="3.40.50.2300:FF:000110">
    <property type="entry name" value="Argonaute 10"/>
    <property type="match status" value="1"/>
</dbReference>
<dbReference type="InterPro" id="IPR036085">
    <property type="entry name" value="PAZ_dom_sf"/>
</dbReference>
<feature type="transmembrane region" description="Helical" evidence="4">
    <location>
        <begin position="822"/>
        <end position="844"/>
    </location>
</feature>
<protein>
    <recommendedName>
        <fullName evidence="9">Piwi domain-containing protein</fullName>
    </recommendedName>
</protein>
<dbReference type="InterPro" id="IPR032473">
    <property type="entry name" value="Argonaute_Mid_dom"/>
</dbReference>
<dbReference type="SMART" id="SM01163">
    <property type="entry name" value="DUF1785"/>
    <property type="match status" value="1"/>
</dbReference>
<dbReference type="InterPro" id="IPR008540">
    <property type="entry name" value="BES1_N"/>
</dbReference>
<feature type="domain" description="PAZ" evidence="5">
    <location>
        <begin position="350"/>
        <end position="470"/>
    </location>
</feature>
<dbReference type="GO" id="GO:0031047">
    <property type="term" value="P:regulatory ncRNA-mediated gene silencing"/>
    <property type="evidence" value="ECO:0007669"/>
    <property type="project" value="UniProtKB-KW"/>
</dbReference>
<dbReference type="Gene3D" id="3.40.50.2300">
    <property type="match status" value="1"/>
</dbReference>
<evidence type="ECO:0000256" key="1">
    <source>
        <dbReference type="ARBA" id="ARBA00008201"/>
    </source>
</evidence>
<dbReference type="Pfam" id="PF16487">
    <property type="entry name" value="ArgoMid"/>
    <property type="match status" value="1"/>
</dbReference>
<evidence type="ECO:0000313" key="8">
    <source>
        <dbReference type="Proteomes" id="UP001222027"/>
    </source>
</evidence>
<feature type="region of interest" description="Disordered" evidence="3">
    <location>
        <begin position="24"/>
        <end position="44"/>
    </location>
</feature>
<keyword evidence="2" id="KW-0943">RNA-mediated gene silencing</keyword>
<dbReference type="SMART" id="SM00950">
    <property type="entry name" value="Piwi"/>
    <property type="match status" value="1"/>
</dbReference>
<dbReference type="Pfam" id="PF08699">
    <property type="entry name" value="ArgoL1"/>
    <property type="match status" value="1"/>
</dbReference>
<reference evidence="7 8" key="1">
    <citation type="submission" date="2022-12" db="EMBL/GenBank/DDBJ databases">
        <title>Chromosome-scale assembly of the Ensete ventricosum genome.</title>
        <authorList>
            <person name="Dussert Y."/>
            <person name="Stocks J."/>
            <person name="Wendawek A."/>
            <person name="Woldeyes F."/>
            <person name="Nichols R.A."/>
            <person name="Borrell J.S."/>
        </authorList>
    </citation>
    <scope>NUCLEOTIDE SEQUENCE [LARGE SCALE GENOMIC DNA]</scope>
    <source>
        <strain evidence="8">cv. Maze</strain>
        <tissue evidence="7">Seeds</tissue>
    </source>
</reference>
<gene>
    <name evidence="7" type="ORF">OPV22_025711</name>
</gene>
<organism evidence="7 8">
    <name type="scientific">Ensete ventricosum</name>
    <name type="common">Abyssinian banana</name>
    <name type="synonym">Musa ensete</name>
    <dbReference type="NCBI Taxonomy" id="4639"/>
    <lineage>
        <taxon>Eukaryota</taxon>
        <taxon>Viridiplantae</taxon>
        <taxon>Streptophyta</taxon>
        <taxon>Embryophyta</taxon>
        <taxon>Tracheophyta</taxon>
        <taxon>Spermatophyta</taxon>
        <taxon>Magnoliopsida</taxon>
        <taxon>Liliopsida</taxon>
        <taxon>Zingiberales</taxon>
        <taxon>Musaceae</taxon>
        <taxon>Ensete</taxon>
    </lineage>
</organism>
<dbReference type="Gene3D" id="3.30.420.10">
    <property type="entry name" value="Ribonuclease H-like superfamily/Ribonuclease H"/>
    <property type="match status" value="2"/>
</dbReference>
<dbReference type="InterPro" id="IPR003165">
    <property type="entry name" value="Piwi"/>
</dbReference>
<dbReference type="Proteomes" id="UP001222027">
    <property type="component" value="Unassembled WGS sequence"/>
</dbReference>
<dbReference type="AlphaFoldDB" id="A0AAV8QK30"/>
<keyword evidence="4" id="KW-1133">Transmembrane helix</keyword>
<evidence type="ECO:0008006" key="9">
    <source>
        <dbReference type="Google" id="ProtNLM"/>
    </source>
</evidence>
<dbReference type="Gene3D" id="2.170.260.10">
    <property type="entry name" value="paz domain"/>
    <property type="match status" value="1"/>
</dbReference>
<feature type="compositionally biased region" description="Basic and acidic residues" evidence="3">
    <location>
        <begin position="25"/>
        <end position="44"/>
    </location>
</feature>
<accession>A0AAV8QK30</accession>
<evidence type="ECO:0000256" key="3">
    <source>
        <dbReference type="SAM" id="MobiDB-lite"/>
    </source>
</evidence>
<evidence type="ECO:0000256" key="4">
    <source>
        <dbReference type="SAM" id="Phobius"/>
    </source>
</evidence>
<dbReference type="InterPro" id="IPR014811">
    <property type="entry name" value="ArgoL1"/>
</dbReference>
<dbReference type="Pfam" id="PF02170">
    <property type="entry name" value="PAZ"/>
    <property type="match status" value="1"/>
</dbReference>
<keyword evidence="8" id="KW-1185">Reference proteome</keyword>
<dbReference type="GO" id="GO:0003723">
    <property type="term" value="F:RNA binding"/>
    <property type="evidence" value="ECO:0007669"/>
    <property type="project" value="InterPro"/>
</dbReference>
<dbReference type="GO" id="GO:0006355">
    <property type="term" value="P:regulation of DNA-templated transcription"/>
    <property type="evidence" value="ECO:0007669"/>
    <property type="project" value="UniProtKB-ARBA"/>
</dbReference>
<keyword evidence="4" id="KW-0812">Transmembrane</keyword>
<dbReference type="InterPro" id="IPR012337">
    <property type="entry name" value="RNaseH-like_sf"/>
</dbReference>
<proteinExistence type="inferred from homology"/>
<dbReference type="Pfam" id="PF02171">
    <property type="entry name" value="Piwi"/>
    <property type="match status" value="1"/>
</dbReference>